<protein>
    <recommendedName>
        <fullName evidence="1">DUF6950 domain-containing protein</fullName>
    </recommendedName>
</protein>
<dbReference type="STRING" id="990285.RGCCGE502_22690"/>
<evidence type="ECO:0000313" key="2">
    <source>
        <dbReference type="EMBL" id="EPE95706.1"/>
    </source>
</evidence>
<dbReference type="Pfam" id="PF22262">
    <property type="entry name" value="DUF6950"/>
    <property type="match status" value="1"/>
</dbReference>
<dbReference type="InterPro" id="IPR053802">
    <property type="entry name" value="DUF6950"/>
</dbReference>
<gene>
    <name evidence="2" type="ORF">RGCCGE502_22690</name>
</gene>
<dbReference type="RefSeq" id="WP_016556488.1">
    <property type="nucleotide sequence ID" value="NZ_AEYE02000029.1"/>
</dbReference>
<evidence type="ECO:0000259" key="1">
    <source>
        <dbReference type="Pfam" id="PF22262"/>
    </source>
</evidence>
<comment type="caution">
    <text evidence="2">The sequence shown here is derived from an EMBL/GenBank/DDBJ whole genome shotgun (WGS) entry which is preliminary data.</text>
</comment>
<dbReference type="eggNOG" id="ENOG5032VH0">
    <property type="taxonomic scope" value="Bacteria"/>
</dbReference>
<dbReference type="HOGENOM" id="CLU_153891_1_0_5"/>
<accession>S3HR34</accession>
<sequence>MAELRMTELLSAFLDEYRIRPWNPGVDVDCCLFLAEWAMVIGHPDPAAHLRGTYSDEAGFREIIIQAGGAVAIVEGCTATINAKRVQQPAPGDIGVIGSPTNIFRQFGAIFDGERWLVRYENSIGPLAATSLAIWRL</sequence>
<dbReference type="Proteomes" id="UP000014411">
    <property type="component" value="Unassembled WGS sequence"/>
</dbReference>
<feature type="domain" description="DUF6950" evidence="1">
    <location>
        <begin position="8"/>
        <end position="130"/>
    </location>
</feature>
<name>S3HR34_9HYPH</name>
<dbReference type="EMBL" id="AEYE02000029">
    <property type="protein sequence ID" value="EPE95706.1"/>
    <property type="molecule type" value="Genomic_DNA"/>
</dbReference>
<evidence type="ECO:0000313" key="3">
    <source>
        <dbReference type="Proteomes" id="UP000014411"/>
    </source>
</evidence>
<organism evidence="2 3">
    <name type="scientific">Rhizobium grahamii CCGE 502</name>
    <dbReference type="NCBI Taxonomy" id="990285"/>
    <lineage>
        <taxon>Bacteria</taxon>
        <taxon>Pseudomonadati</taxon>
        <taxon>Pseudomonadota</taxon>
        <taxon>Alphaproteobacteria</taxon>
        <taxon>Hyphomicrobiales</taxon>
        <taxon>Rhizobiaceae</taxon>
        <taxon>Rhizobium/Agrobacterium group</taxon>
        <taxon>Rhizobium</taxon>
    </lineage>
</organism>
<proteinExistence type="predicted"/>
<reference evidence="2 3" key="1">
    <citation type="journal article" date="2012" name="J. Bacteriol.">
        <title>Genome sequence of Rhizobium grahamii CCGE502, a broad-host-range symbiont with low nodulation competitiveness in Phaseolus vulgaris.</title>
        <authorList>
            <person name="Althabegoiti M.J."/>
            <person name="Lozano L."/>
            <person name="Torres-Tejerizo G."/>
            <person name="Ormeno-Orrillo E."/>
            <person name="Rogel M.A."/>
            <person name="Gonzalez V."/>
            <person name="Martinez-Romero E."/>
        </authorList>
    </citation>
    <scope>NUCLEOTIDE SEQUENCE [LARGE SCALE GENOMIC DNA]</scope>
    <source>
        <strain evidence="2 3">CCGE 502</strain>
    </source>
</reference>
<dbReference type="AlphaFoldDB" id="S3HR34"/>
<keyword evidence="3" id="KW-1185">Reference proteome</keyword>